<feature type="domain" description="Protein N-terminal glutamine amidohydrolase alpha beta roll" evidence="9">
    <location>
        <begin position="24"/>
        <end position="208"/>
    </location>
</feature>
<dbReference type="InterPro" id="IPR023128">
    <property type="entry name" value="Prot_N_Gln_amidohydro_ab_roll"/>
</dbReference>
<dbReference type="EMBL" id="HG001781">
    <property type="protein sequence ID" value="CDF36510.1"/>
    <property type="molecule type" value="Genomic_DNA"/>
</dbReference>
<dbReference type="GO" id="GO:0070773">
    <property type="term" value="F:protein-N-terminal glutamine amidohydrolase activity"/>
    <property type="evidence" value="ECO:0007669"/>
    <property type="project" value="UniProtKB-UniRule"/>
</dbReference>
<evidence type="ECO:0000259" key="9">
    <source>
        <dbReference type="Pfam" id="PF09764"/>
    </source>
</evidence>
<evidence type="ECO:0000256" key="6">
    <source>
        <dbReference type="ARBA" id="ARBA00029677"/>
    </source>
</evidence>
<accession>R7QGI8</accession>
<dbReference type="EC" id="3.5.1.122" evidence="3 8"/>
<name>R7QGI8_CHOCR</name>
<dbReference type="STRING" id="2769.R7QGI8"/>
<dbReference type="PANTHER" id="PTHR13035">
    <property type="entry name" value="PROTEIN N-TERMINAL GLUTAMINE AMIDOHYDROLASE"/>
    <property type="match status" value="1"/>
</dbReference>
<dbReference type="InterPro" id="IPR037132">
    <property type="entry name" value="N_Gln_amidohydro_ab_roll_sf"/>
</dbReference>
<comment type="similarity">
    <text evidence="1 8">Belongs to the NTAQ1 family.</text>
</comment>
<dbReference type="GO" id="GO:0005634">
    <property type="term" value="C:nucleus"/>
    <property type="evidence" value="ECO:0007669"/>
    <property type="project" value="TreeGrafter"/>
</dbReference>
<dbReference type="PANTHER" id="PTHR13035:SF0">
    <property type="entry name" value="PROTEIN N-TERMINAL GLUTAMINE AMIDOHYDROLASE"/>
    <property type="match status" value="1"/>
</dbReference>
<keyword evidence="5 8" id="KW-0378">Hydrolase</keyword>
<evidence type="ECO:0000256" key="2">
    <source>
        <dbReference type="ARBA" id="ARBA00011245"/>
    </source>
</evidence>
<evidence type="ECO:0000256" key="7">
    <source>
        <dbReference type="ARBA" id="ARBA00048768"/>
    </source>
</evidence>
<sequence>MAKSLTSSESTVLTYEQCKAVTAPFYCEENVCNILKLALQAGAKIGDLFAVFVSSPDRLVPFREQKSTFKEKGGMCYWDYHVIPLILTSTRRNSEKTALVYDVDSVLPFPSSLQHYVTHSIPAPFHGMDYQQIHIKEFRHCFRVVNYGEVMTRFSSDRRHMLLPASHWREAGVPEYTSVPPPWPCFKPDASSHPHSLPLFLKMDAAMEDDLFKVNGELSQEEAPGELFCCVEDLFKFFDRLIVDPH</sequence>
<evidence type="ECO:0000256" key="4">
    <source>
        <dbReference type="ARBA" id="ARBA00021247"/>
    </source>
</evidence>
<dbReference type="Gene3D" id="3.10.620.10">
    <property type="entry name" value="Protein N-terminal glutamine amidohydrolase, alpha beta roll"/>
    <property type="match status" value="1"/>
</dbReference>
<keyword evidence="11" id="KW-1185">Reference proteome</keyword>
<dbReference type="PhylomeDB" id="R7QGI8"/>
<comment type="subunit">
    <text evidence="2 8">Monomer.</text>
</comment>
<dbReference type="GO" id="GO:0008418">
    <property type="term" value="F:protein-N-terminal asparagine amidohydrolase activity"/>
    <property type="evidence" value="ECO:0007669"/>
    <property type="project" value="UniProtKB-UniRule"/>
</dbReference>
<reference evidence="11" key="1">
    <citation type="journal article" date="2013" name="Proc. Natl. Acad. Sci. U.S.A.">
        <title>Genome structure and metabolic features in the red seaweed Chondrus crispus shed light on evolution of the Archaeplastida.</title>
        <authorList>
            <person name="Collen J."/>
            <person name="Porcel B."/>
            <person name="Carre W."/>
            <person name="Ball S.G."/>
            <person name="Chaparro C."/>
            <person name="Tonon T."/>
            <person name="Barbeyron T."/>
            <person name="Michel G."/>
            <person name="Noel B."/>
            <person name="Valentin K."/>
            <person name="Elias M."/>
            <person name="Artiguenave F."/>
            <person name="Arun A."/>
            <person name="Aury J.M."/>
            <person name="Barbosa-Neto J.F."/>
            <person name="Bothwell J.H."/>
            <person name="Bouget F.Y."/>
            <person name="Brillet L."/>
            <person name="Cabello-Hurtado F."/>
            <person name="Capella-Gutierrez S."/>
            <person name="Charrier B."/>
            <person name="Cladiere L."/>
            <person name="Cock J.M."/>
            <person name="Coelho S.M."/>
            <person name="Colleoni C."/>
            <person name="Czjzek M."/>
            <person name="Da Silva C."/>
            <person name="Delage L."/>
            <person name="Denoeud F."/>
            <person name="Deschamps P."/>
            <person name="Dittami S.M."/>
            <person name="Gabaldon T."/>
            <person name="Gachon C.M."/>
            <person name="Groisillier A."/>
            <person name="Herve C."/>
            <person name="Jabbari K."/>
            <person name="Katinka M."/>
            <person name="Kloareg B."/>
            <person name="Kowalczyk N."/>
            <person name="Labadie K."/>
            <person name="Leblanc C."/>
            <person name="Lopez P.J."/>
            <person name="McLachlan D.H."/>
            <person name="Meslet-Cladiere L."/>
            <person name="Moustafa A."/>
            <person name="Nehr Z."/>
            <person name="Nyvall Collen P."/>
            <person name="Panaud O."/>
            <person name="Partensky F."/>
            <person name="Poulain J."/>
            <person name="Rensing S.A."/>
            <person name="Rousvoal S."/>
            <person name="Samson G."/>
            <person name="Symeonidi A."/>
            <person name="Weissenbach J."/>
            <person name="Zambounis A."/>
            <person name="Wincker P."/>
            <person name="Boyen C."/>
        </authorList>
    </citation>
    <scope>NUCLEOTIDE SEQUENCE [LARGE SCALE GENOMIC DNA]</scope>
    <source>
        <strain evidence="11">cv. Stackhouse</strain>
    </source>
</reference>
<proteinExistence type="inferred from homology"/>
<dbReference type="GeneID" id="17324044"/>
<protein>
    <recommendedName>
        <fullName evidence="4 8">Protein N-terminal glutamine amidohydrolase</fullName>
        <ecNumber evidence="3 8">3.5.1.122</ecNumber>
    </recommendedName>
    <alternativeName>
        <fullName evidence="6 8">Protein NH2-terminal glutamine deamidase</fullName>
    </alternativeName>
</protein>
<gene>
    <name evidence="10" type="ORF">CHC_T00004755001</name>
</gene>
<evidence type="ECO:0000256" key="3">
    <source>
        <dbReference type="ARBA" id="ARBA00012718"/>
    </source>
</evidence>
<dbReference type="AlphaFoldDB" id="R7QGI8"/>
<dbReference type="Proteomes" id="UP000012073">
    <property type="component" value="Unassembled WGS sequence"/>
</dbReference>
<dbReference type="GO" id="GO:0005829">
    <property type="term" value="C:cytosol"/>
    <property type="evidence" value="ECO:0007669"/>
    <property type="project" value="TreeGrafter"/>
</dbReference>
<dbReference type="RefSeq" id="XP_005716329.1">
    <property type="nucleotide sequence ID" value="XM_005716272.1"/>
</dbReference>
<evidence type="ECO:0000256" key="8">
    <source>
        <dbReference type="RuleBase" id="RU367082"/>
    </source>
</evidence>
<dbReference type="Gramene" id="CDF36510">
    <property type="protein sequence ID" value="CDF36510"/>
    <property type="gene ID" value="CHC_T00004755001"/>
</dbReference>
<organism evidence="10 11">
    <name type="scientific">Chondrus crispus</name>
    <name type="common">Carrageen Irish moss</name>
    <name type="synonym">Polymorpha crispa</name>
    <dbReference type="NCBI Taxonomy" id="2769"/>
    <lineage>
        <taxon>Eukaryota</taxon>
        <taxon>Rhodophyta</taxon>
        <taxon>Florideophyceae</taxon>
        <taxon>Rhodymeniophycidae</taxon>
        <taxon>Gigartinales</taxon>
        <taxon>Gigartinaceae</taxon>
        <taxon>Chondrus</taxon>
    </lineage>
</organism>
<evidence type="ECO:0000313" key="11">
    <source>
        <dbReference type="Proteomes" id="UP000012073"/>
    </source>
</evidence>
<dbReference type="KEGG" id="ccp:CHC_T00004755001"/>
<dbReference type="InterPro" id="IPR039733">
    <property type="entry name" value="NTAQ1"/>
</dbReference>
<evidence type="ECO:0000256" key="5">
    <source>
        <dbReference type="ARBA" id="ARBA00022801"/>
    </source>
</evidence>
<dbReference type="OrthoDB" id="191192at2759"/>
<evidence type="ECO:0000256" key="1">
    <source>
        <dbReference type="ARBA" id="ARBA00008985"/>
    </source>
</evidence>
<comment type="function">
    <text evidence="8">Mediates the side-chain deamidation of N-terminal glutamine residues to glutamate, an important step in N-end rule pathway of protein degradation. Conversion of the resulting N-terminal glutamine to glutamate renders the protein susceptible to arginylation, polyubiquitination and degradation as specified by the N-end rule. Does not act on substrates with internal or C-terminal glutamine and does not act on non-glutamine residues in any position.</text>
</comment>
<evidence type="ECO:0000313" key="10">
    <source>
        <dbReference type="EMBL" id="CDF36510.1"/>
    </source>
</evidence>
<comment type="catalytic activity">
    <reaction evidence="7 8">
        <text>N-terminal L-glutaminyl-[protein] + H2O = N-terminal L-glutamyl-[protein] + NH4(+)</text>
        <dbReference type="Rhea" id="RHEA:50680"/>
        <dbReference type="Rhea" id="RHEA-COMP:12668"/>
        <dbReference type="Rhea" id="RHEA-COMP:12777"/>
        <dbReference type="ChEBI" id="CHEBI:15377"/>
        <dbReference type="ChEBI" id="CHEBI:28938"/>
        <dbReference type="ChEBI" id="CHEBI:64721"/>
        <dbReference type="ChEBI" id="CHEBI:64722"/>
        <dbReference type="EC" id="3.5.1.122"/>
    </reaction>
</comment>
<dbReference type="Pfam" id="PF09764">
    <property type="entry name" value="Nt_Gln_amidase"/>
    <property type="match status" value="1"/>
</dbReference>